<accession>A6J2F0</accession>
<dbReference type="AlphaFoldDB" id="A6J2F0"/>
<reference evidence="2" key="1">
    <citation type="submission" date="2005-09" db="EMBL/GenBank/DDBJ databases">
        <authorList>
            <person name="Mural R.J."/>
            <person name="Li P.W."/>
            <person name="Adams M.D."/>
            <person name="Amanatides P.G."/>
            <person name="Baden-Tillson H."/>
            <person name="Barnstead M."/>
            <person name="Chin S.H."/>
            <person name="Dew I."/>
            <person name="Evans C.A."/>
            <person name="Ferriera S."/>
            <person name="Flanigan M."/>
            <person name="Fosler C."/>
            <person name="Glodek A."/>
            <person name="Gu Z."/>
            <person name="Holt R.A."/>
            <person name="Jennings D."/>
            <person name="Kraft C.L."/>
            <person name="Lu F."/>
            <person name="Nguyen T."/>
            <person name="Nusskern D.R."/>
            <person name="Pfannkoch C.M."/>
            <person name="Sitter C."/>
            <person name="Sutton G.G."/>
            <person name="Venter J.C."/>
            <person name="Wang Z."/>
            <person name="Woodage T."/>
            <person name="Zheng X.H."/>
            <person name="Zhong F."/>
        </authorList>
    </citation>
    <scope>NUCLEOTIDE SEQUENCE [LARGE SCALE GENOMIC DNA]</scope>
    <source>
        <strain>BN</strain>
        <strain evidence="2">Sprague-Dawley</strain>
    </source>
</reference>
<evidence type="ECO:0000313" key="1">
    <source>
        <dbReference type="EMBL" id="EDL76082.1"/>
    </source>
</evidence>
<dbReference type="Proteomes" id="UP000234681">
    <property type="component" value="Chromosome 18"/>
</dbReference>
<sequence>MYSIVMGLVTLIRARVFYPYDLTGKFNKQD</sequence>
<proteinExistence type="predicted"/>
<gene>
    <name evidence="1" type="ORF">rCG_49363</name>
</gene>
<evidence type="ECO:0000313" key="2">
    <source>
        <dbReference type="Proteomes" id="UP000234681"/>
    </source>
</evidence>
<name>A6J2F0_RAT</name>
<organism evidence="1 2">
    <name type="scientific">Rattus norvegicus</name>
    <name type="common">Rat</name>
    <dbReference type="NCBI Taxonomy" id="10116"/>
    <lineage>
        <taxon>Eukaryota</taxon>
        <taxon>Metazoa</taxon>
        <taxon>Chordata</taxon>
        <taxon>Craniata</taxon>
        <taxon>Vertebrata</taxon>
        <taxon>Euteleostomi</taxon>
        <taxon>Mammalia</taxon>
        <taxon>Eutheria</taxon>
        <taxon>Euarchontoglires</taxon>
        <taxon>Glires</taxon>
        <taxon>Rodentia</taxon>
        <taxon>Myomorpha</taxon>
        <taxon>Muroidea</taxon>
        <taxon>Muridae</taxon>
        <taxon>Murinae</taxon>
        <taxon>Rattus</taxon>
    </lineage>
</organism>
<protein>
    <submittedName>
        <fullName evidence="1">RCG49363</fullName>
    </submittedName>
</protein>
<dbReference type="EMBL" id="CH473974">
    <property type="protein sequence ID" value="EDL76082.1"/>
    <property type="molecule type" value="Genomic_DNA"/>
</dbReference>